<dbReference type="GO" id="GO:0046677">
    <property type="term" value="P:response to antibiotic"/>
    <property type="evidence" value="ECO:0007669"/>
    <property type="project" value="UniProtKB-KW"/>
</dbReference>
<dbReference type="InterPro" id="IPR016181">
    <property type="entry name" value="Acyl_CoA_acyltransferase"/>
</dbReference>
<dbReference type="AlphaFoldDB" id="A0A2N6CWZ2"/>
<dbReference type="Pfam" id="PF00583">
    <property type="entry name" value="Acetyltransf_1"/>
    <property type="match status" value="1"/>
</dbReference>
<accession>A0A2N6CWZ2</accession>
<sequence length="149" mass="17172">MNIREAIEEDAAQWSEMRTALWPETNDGHFSEIKEYFSGASIDIVQVYIAEIGSEQIGFMELNIRNFAEGSRSSKLPYVEAWYIKPQHQGNGYGKQSMRTAEQWAISQGYLELASDTEIDNYRSIAMHKHLGFLETERIVCFLKRLKNA</sequence>
<dbReference type="Gene3D" id="3.40.630.30">
    <property type="match status" value="1"/>
</dbReference>
<dbReference type="GO" id="GO:0047663">
    <property type="term" value="F:aminoglycoside 6'-N-acetyltransferase activity"/>
    <property type="evidence" value="ECO:0007669"/>
    <property type="project" value="UniProtKB-EC"/>
</dbReference>
<comment type="catalytic activity">
    <reaction evidence="8 9">
        <text>kanamycin B + acetyl-CoA = N(6')-acetylkanamycin B + CoA + H(+)</text>
        <dbReference type="Rhea" id="RHEA:16449"/>
        <dbReference type="ChEBI" id="CHEBI:15378"/>
        <dbReference type="ChEBI" id="CHEBI:57287"/>
        <dbReference type="ChEBI" id="CHEBI:57288"/>
        <dbReference type="ChEBI" id="CHEBI:58390"/>
        <dbReference type="ChEBI" id="CHEBI:58549"/>
        <dbReference type="EC" id="2.3.1.82"/>
    </reaction>
</comment>
<evidence type="ECO:0000256" key="6">
    <source>
        <dbReference type="ARBA" id="ARBA00023315"/>
    </source>
</evidence>
<comment type="caution">
    <text evidence="11">The sequence shown here is derived from an EMBL/GenBank/DDBJ whole genome shotgun (WGS) entry which is preliminary data.</text>
</comment>
<evidence type="ECO:0000259" key="10">
    <source>
        <dbReference type="PROSITE" id="PS51186"/>
    </source>
</evidence>
<evidence type="ECO:0000313" key="11">
    <source>
        <dbReference type="EMBL" id="PLX61783.1"/>
    </source>
</evidence>
<dbReference type="Proteomes" id="UP000235015">
    <property type="component" value="Unassembled WGS sequence"/>
</dbReference>
<dbReference type="EMBL" id="PKUN01000010">
    <property type="protein sequence ID" value="PLX61783.1"/>
    <property type="molecule type" value="Genomic_DNA"/>
</dbReference>
<dbReference type="CDD" id="cd04301">
    <property type="entry name" value="NAT_SF"/>
    <property type="match status" value="1"/>
</dbReference>
<keyword evidence="4 9" id="KW-0808">Transferase</keyword>
<reference evidence="11 12" key="1">
    <citation type="submission" date="2017-11" db="EMBL/GenBank/DDBJ databases">
        <title>Genome-resolved metagenomics identifies genetic mobility, metabolic interactions, and unexpected diversity in perchlorate-reducing communities.</title>
        <authorList>
            <person name="Barnum T.P."/>
            <person name="Figueroa I.A."/>
            <person name="Carlstrom C.I."/>
            <person name="Lucas L.N."/>
            <person name="Engelbrektson A.L."/>
            <person name="Coates J.D."/>
        </authorList>
    </citation>
    <scope>NUCLEOTIDE SEQUENCE [LARGE SCALE GENOMIC DNA]</scope>
    <source>
        <strain evidence="11">BM301</strain>
    </source>
</reference>
<evidence type="ECO:0000256" key="8">
    <source>
        <dbReference type="ARBA" id="ARBA00048923"/>
    </source>
</evidence>
<dbReference type="InterPro" id="IPR024170">
    <property type="entry name" value="Aminoglycoside_N6-AcTrfrase"/>
</dbReference>
<evidence type="ECO:0000256" key="1">
    <source>
        <dbReference type="ARBA" id="ARBA00011738"/>
    </source>
</evidence>
<evidence type="ECO:0000256" key="7">
    <source>
        <dbReference type="ARBA" id="ARBA00029660"/>
    </source>
</evidence>
<evidence type="ECO:0000256" key="5">
    <source>
        <dbReference type="ARBA" id="ARBA00023251"/>
    </source>
</evidence>
<dbReference type="SUPFAM" id="SSF55729">
    <property type="entry name" value="Acyl-CoA N-acyltransferases (Nat)"/>
    <property type="match status" value="1"/>
</dbReference>
<organism evidence="11 12">
    <name type="scientific">Sedimenticola selenatireducens</name>
    <dbReference type="NCBI Taxonomy" id="191960"/>
    <lineage>
        <taxon>Bacteria</taxon>
        <taxon>Pseudomonadati</taxon>
        <taxon>Pseudomonadota</taxon>
        <taxon>Gammaproteobacteria</taxon>
        <taxon>Chromatiales</taxon>
        <taxon>Sedimenticolaceae</taxon>
        <taxon>Sedimenticola</taxon>
    </lineage>
</organism>
<evidence type="ECO:0000256" key="4">
    <source>
        <dbReference type="ARBA" id="ARBA00022679"/>
    </source>
</evidence>
<dbReference type="PIRSF" id="PIRSF000452">
    <property type="entry name" value="6-N-acetyltransf"/>
    <property type="match status" value="1"/>
</dbReference>
<evidence type="ECO:0000256" key="2">
    <source>
        <dbReference type="ARBA" id="ARBA00012888"/>
    </source>
</evidence>
<evidence type="ECO:0000313" key="12">
    <source>
        <dbReference type="Proteomes" id="UP000235015"/>
    </source>
</evidence>
<protein>
    <recommendedName>
        <fullName evidence="3 9">Aminoglycoside N(6')-acetyltransferase type 1</fullName>
        <ecNumber evidence="2 9">2.3.1.82</ecNumber>
    </recommendedName>
    <alternativeName>
        <fullName evidence="7 9">Aminoglycoside resistance protein</fullName>
    </alternativeName>
</protein>
<dbReference type="EC" id="2.3.1.82" evidence="2 9"/>
<evidence type="ECO:0000256" key="3">
    <source>
        <dbReference type="ARBA" id="ARBA00017677"/>
    </source>
</evidence>
<name>A0A2N6CWZ2_9GAMM</name>
<proteinExistence type="predicted"/>
<comment type="function">
    <text evidence="9">Catalyzes the transfer of an acetyl group from acetyl-CoA to the 6'-amino group of aminoglycoside molecules conferring resistance to antibiotics containing the purpurosamine ring.</text>
</comment>
<dbReference type="PROSITE" id="PS51186">
    <property type="entry name" value="GNAT"/>
    <property type="match status" value="1"/>
</dbReference>
<feature type="domain" description="N-acetyltransferase" evidence="10">
    <location>
        <begin position="1"/>
        <end position="149"/>
    </location>
</feature>
<dbReference type="RefSeq" id="WP_273439108.1">
    <property type="nucleotide sequence ID" value="NZ_CAXXYC010000003.1"/>
</dbReference>
<keyword evidence="5 9" id="KW-0046">Antibiotic resistance</keyword>
<comment type="subunit">
    <text evidence="1 9">Homodimer.</text>
</comment>
<keyword evidence="6 9" id="KW-0012">Acyltransferase</keyword>
<gene>
    <name evidence="11" type="ORF">C0630_09615</name>
</gene>
<dbReference type="InterPro" id="IPR000182">
    <property type="entry name" value="GNAT_dom"/>
</dbReference>
<evidence type="ECO:0000256" key="9">
    <source>
        <dbReference type="PIRNR" id="PIRNR000452"/>
    </source>
</evidence>